<dbReference type="PROSITE" id="PS51257">
    <property type="entry name" value="PROKAR_LIPOPROTEIN"/>
    <property type="match status" value="1"/>
</dbReference>
<proteinExistence type="predicted"/>
<reference evidence="2" key="1">
    <citation type="journal article" date="2019" name="Int. J. Syst. Evol. Microbiol.">
        <title>The Global Catalogue of Microorganisms (GCM) 10K type strain sequencing project: providing services to taxonomists for standard genome sequencing and annotation.</title>
        <authorList>
            <consortium name="The Broad Institute Genomics Platform"/>
            <consortium name="The Broad Institute Genome Sequencing Center for Infectious Disease"/>
            <person name="Wu L."/>
            <person name="Ma J."/>
        </authorList>
    </citation>
    <scope>NUCLEOTIDE SEQUENCE [LARGE SCALE GENOMIC DNA]</scope>
    <source>
        <strain evidence="2">CCUG 56029</strain>
    </source>
</reference>
<accession>A0ABW4R411</accession>
<dbReference type="Proteomes" id="UP001597213">
    <property type="component" value="Unassembled WGS sequence"/>
</dbReference>
<dbReference type="Pfam" id="PF04390">
    <property type="entry name" value="LptE"/>
    <property type="match status" value="1"/>
</dbReference>
<comment type="caution">
    <text evidence="1">The sequence shown here is derived from an EMBL/GenBank/DDBJ whole genome shotgun (WGS) entry which is preliminary data.</text>
</comment>
<dbReference type="EMBL" id="JBHUEN010000006">
    <property type="protein sequence ID" value="MFD1880440.1"/>
    <property type="molecule type" value="Genomic_DNA"/>
</dbReference>
<sequence length="167" mass="17425">MSLSRRVSRRGLLLSGLGAGTAVGLAACGFTPVYGPGGGGTRLFGKVRPVDPVDGDGFMFVRRISERLGPDQGAVYALDYRITTATVPQAITPDQDTTRYALNGTVDFSLTEIATGRKITSGQASSFTSYSASGTVIATTAAERDAHQRLAVMLADQVITRLLAAAP</sequence>
<keyword evidence="2" id="KW-1185">Reference proteome</keyword>
<protein>
    <submittedName>
        <fullName evidence="1">LPS assembly lipoprotein LptE</fullName>
    </submittedName>
</protein>
<gene>
    <name evidence="1" type="primary">lptE</name>
    <name evidence="1" type="ORF">ACFSCT_01775</name>
</gene>
<dbReference type="PROSITE" id="PS51318">
    <property type="entry name" value="TAT"/>
    <property type="match status" value="1"/>
</dbReference>
<dbReference type="InterPro" id="IPR007485">
    <property type="entry name" value="LPS_assembly_LptE"/>
</dbReference>
<dbReference type="InterPro" id="IPR006311">
    <property type="entry name" value="TAT_signal"/>
</dbReference>
<evidence type="ECO:0000313" key="1">
    <source>
        <dbReference type="EMBL" id="MFD1880440.1"/>
    </source>
</evidence>
<name>A0ABW4R411_9RHOB</name>
<organism evidence="1 2">
    <name type="scientific">Paracoccus pacificus</name>
    <dbReference type="NCBI Taxonomy" id="1463598"/>
    <lineage>
        <taxon>Bacteria</taxon>
        <taxon>Pseudomonadati</taxon>
        <taxon>Pseudomonadota</taxon>
        <taxon>Alphaproteobacteria</taxon>
        <taxon>Rhodobacterales</taxon>
        <taxon>Paracoccaceae</taxon>
        <taxon>Paracoccus</taxon>
    </lineage>
</organism>
<evidence type="ECO:0000313" key="2">
    <source>
        <dbReference type="Proteomes" id="UP001597213"/>
    </source>
</evidence>
<dbReference type="Gene3D" id="3.30.160.150">
    <property type="entry name" value="Lipoprotein like domain"/>
    <property type="match status" value="1"/>
</dbReference>
<dbReference type="RefSeq" id="WP_379139631.1">
    <property type="nucleotide sequence ID" value="NZ_JBHUEN010000006.1"/>
</dbReference>
<keyword evidence="1" id="KW-0449">Lipoprotein</keyword>